<evidence type="ECO:0000313" key="3">
    <source>
        <dbReference type="Proteomes" id="UP000028701"/>
    </source>
</evidence>
<feature type="region of interest" description="Disordered" evidence="1">
    <location>
        <begin position="1"/>
        <end position="65"/>
    </location>
</feature>
<dbReference type="eggNOG" id="ENOG50302SR">
    <property type="taxonomic scope" value="Bacteria"/>
</dbReference>
<comment type="caution">
    <text evidence="2">The sequence shown here is derived from an EMBL/GenBank/DDBJ whole genome shotgun (WGS) entry which is preliminary data.</text>
</comment>
<dbReference type="AlphaFoldDB" id="A0A081CSK7"/>
<protein>
    <submittedName>
        <fullName evidence="2">Uncharacterized protein</fullName>
    </submittedName>
</protein>
<dbReference type="OrthoDB" id="8279425at2"/>
<name>A0A081CSK7_9HYPH</name>
<organism evidence="2 3">
    <name type="scientific">Agrobacterium rubi TR3 = NBRC 13261</name>
    <dbReference type="NCBI Taxonomy" id="1368415"/>
    <lineage>
        <taxon>Bacteria</taxon>
        <taxon>Pseudomonadati</taxon>
        <taxon>Pseudomonadota</taxon>
        <taxon>Alphaproteobacteria</taxon>
        <taxon>Hyphomicrobiales</taxon>
        <taxon>Rhizobiaceae</taxon>
        <taxon>Rhizobium/Agrobacterium group</taxon>
        <taxon>Agrobacterium</taxon>
    </lineage>
</organism>
<gene>
    <name evidence="2" type="ORF">RRU01S_07_01780</name>
</gene>
<dbReference type="Proteomes" id="UP000028701">
    <property type="component" value="Unassembled WGS sequence"/>
</dbReference>
<dbReference type="RefSeq" id="WP_045229226.1">
    <property type="nucleotide sequence ID" value="NZ_BBJU01000007.1"/>
</dbReference>
<dbReference type="EMBL" id="BBJU01000007">
    <property type="protein sequence ID" value="GAK69653.1"/>
    <property type="molecule type" value="Genomic_DNA"/>
</dbReference>
<reference evidence="2 3" key="1">
    <citation type="submission" date="2014-08" db="EMBL/GenBank/DDBJ databases">
        <title>Whole genome shotgun sequence of Rhizobium rubi NBRC 13261.</title>
        <authorList>
            <person name="Katano-Makiyama Y."/>
            <person name="Hosoyama A."/>
            <person name="Hashimoto M."/>
            <person name="Hosoyama Y."/>
            <person name="Noguchi M."/>
            <person name="Tsuchikane K."/>
            <person name="Uohara A."/>
            <person name="Ohji S."/>
            <person name="Ichikawa N."/>
            <person name="Kimura A."/>
            <person name="Yamazoe A."/>
            <person name="Fujita N."/>
        </authorList>
    </citation>
    <scope>NUCLEOTIDE SEQUENCE [LARGE SCALE GENOMIC DNA]</scope>
    <source>
        <strain evidence="2 3">NBRC 13261</strain>
    </source>
</reference>
<evidence type="ECO:0000256" key="1">
    <source>
        <dbReference type="SAM" id="MobiDB-lite"/>
    </source>
</evidence>
<sequence>MRDINPAPGSPAETPRGPTSTPGIPDRVQEKPPLPPITDPGDNKNPNDPTLNPALLPIGDPAGAA</sequence>
<evidence type="ECO:0000313" key="2">
    <source>
        <dbReference type="EMBL" id="GAK69653.1"/>
    </source>
</evidence>
<proteinExistence type="predicted"/>
<accession>A0A081CSK7</accession>